<evidence type="ECO:0000256" key="1">
    <source>
        <dbReference type="ARBA" id="ARBA00004651"/>
    </source>
</evidence>
<evidence type="ECO:0000256" key="5">
    <source>
        <dbReference type="ARBA" id="ARBA00023136"/>
    </source>
</evidence>
<comment type="subcellular location">
    <subcellularLocation>
        <location evidence="1">Cell membrane</location>
        <topology evidence="1">Multi-pass membrane protein</topology>
    </subcellularLocation>
</comment>
<name>A0ABP7KDB8_9RHOB</name>
<dbReference type="RefSeq" id="WP_344847475.1">
    <property type="nucleotide sequence ID" value="NZ_BAABDF010000007.1"/>
</dbReference>
<reference evidence="9" key="1">
    <citation type="journal article" date="2019" name="Int. J. Syst. Evol. Microbiol.">
        <title>The Global Catalogue of Microorganisms (GCM) 10K type strain sequencing project: providing services to taxonomists for standard genome sequencing and annotation.</title>
        <authorList>
            <consortium name="The Broad Institute Genomics Platform"/>
            <consortium name="The Broad Institute Genome Sequencing Center for Infectious Disease"/>
            <person name="Wu L."/>
            <person name="Ma J."/>
        </authorList>
    </citation>
    <scope>NUCLEOTIDE SEQUENCE [LARGE SCALE GENOMIC DNA]</scope>
    <source>
        <strain evidence="9">JCM 17190</strain>
    </source>
</reference>
<feature type="transmembrane region" description="Helical" evidence="6">
    <location>
        <begin position="168"/>
        <end position="189"/>
    </location>
</feature>
<protein>
    <recommendedName>
        <fullName evidence="7">VTT domain-containing protein</fullName>
    </recommendedName>
</protein>
<evidence type="ECO:0000256" key="4">
    <source>
        <dbReference type="ARBA" id="ARBA00022989"/>
    </source>
</evidence>
<keyword evidence="2" id="KW-1003">Cell membrane</keyword>
<feature type="transmembrane region" description="Helical" evidence="6">
    <location>
        <begin position="106"/>
        <end position="126"/>
    </location>
</feature>
<feature type="transmembrane region" description="Helical" evidence="6">
    <location>
        <begin position="42"/>
        <end position="63"/>
    </location>
</feature>
<keyword evidence="9" id="KW-1185">Reference proteome</keyword>
<feature type="transmembrane region" description="Helical" evidence="6">
    <location>
        <begin position="12"/>
        <end position="30"/>
    </location>
</feature>
<evidence type="ECO:0000259" key="7">
    <source>
        <dbReference type="Pfam" id="PF09335"/>
    </source>
</evidence>
<keyword evidence="4 6" id="KW-1133">Transmembrane helix</keyword>
<evidence type="ECO:0000256" key="2">
    <source>
        <dbReference type="ARBA" id="ARBA00022475"/>
    </source>
</evidence>
<sequence length="209" mass="22152">MTDQFLALVGSYGTWAVFISAFLSCLLVPIPTSLMMLTAGALAAAGDISIPPLLAATFAGAVLGDQAGYMVGRFGGAPVIERLERAPSRRAVVARARKLVDERGGIGVFFSTWALAPLGPYVNIVAGATRLQWRRFTVWDILGEAIWVNLYVWLGYAFSGSVATVAEILGDVIGLLVAIVVALIAALWIRSVMAAQRAARRGSVKRATS</sequence>
<proteinExistence type="predicted"/>
<organism evidence="8 9">
    <name type="scientific">Celeribacter arenosi</name>
    <dbReference type="NCBI Taxonomy" id="792649"/>
    <lineage>
        <taxon>Bacteria</taxon>
        <taxon>Pseudomonadati</taxon>
        <taxon>Pseudomonadota</taxon>
        <taxon>Alphaproteobacteria</taxon>
        <taxon>Rhodobacterales</taxon>
        <taxon>Roseobacteraceae</taxon>
        <taxon>Celeribacter</taxon>
    </lineage>
</organism>
<evidence type="ECO:0000256" key="3">
    <source>
        <dbReference type="ARBA" id="ARBA00022692"/>
    </source>
</evidence>
<dbReference type="InterPro" id="IPR051311">
    <property type="entry name" value="DedA_domain"/>
</dbReference>
<keyword evidence="5 6" id="KW-0472">Membrane</keyword>
<accession>A0ABP7KDB8</accession>
<keyword evidence="3 6" id="KW-0812">Transmembrane</keyword>
<gene>
    <name evidence="8" type="ORF">GCM10022404_24340</name>
</gene>
<dbReference type="Pfam" id="PF09335">
    <property type="entry name" value="VTT_dom"/>
    <property type="match status" value="1"/>
</dbReference>
<evidence type="ECO:0000313" key="9">
    <source>
        <dbReference type="Proteomes" id="UP001399917"/>
    </source>
</evidence>
<evidence type="ECO:0000256" key="6">
    <source>
        <dbReference type="SAM" id="Phobius"/>
    </source>
</evidence>
<evidence type="ECO:0000313" key="8">
    <source>
        <dbReference type="EMBL" id="GAA3873642.1"/>
    </source>
</evidence>
<comment type="caution">
    <text evidence="8">The sequence shown here is derived from an EMBL/GenBank/DDBJ whole genome shotgun (WGS) entry which is preliminary data.</text>
</comment>
<dbReference type="InterPro" id="IPR032816">
    <property type="entry name" value="VTT_dom"/>
</dbReference>
<dbReference type="EMBL" id="BAABDF010000007">
    <property type="protein sequence ID" value="GAA3873642.1"/>
    <property type="molecule type" value="Genomic_DNA"/>
</dbReference>
<dbReference type="PANTHER" id="PTHR42709:SF6">
    <property type="entry name" value="UNDECAPRENYL PHOSPHATE TRANSPORTER A"/>
    <property type="match status" value="1"/>
</dbReference>
<dbReference type="Proteomes" id="UP001399917">
    <property type="component" value="Unassembled WGS sequence"/>
</dbReference>
<dbReference type="PANTHER" id="PTHR42709">
    <property type="entry name" value="ALKALINE PHOSPHATASE LIKE PROTEIN"/>
    <property type="match status" value="1"/>
</dbReference>
<feature type="domain" description="VTT" evidence="7">
    <location>
        <begin position="30"/>
        <end position="156"/>
    </location>
</feature>